<dbReference type="OrthoDB" id="2013020at2759"/>
<comment type="caution">
    <text evidence="2">The sequence shown here is derived from an EMBL/GenBank/DDBJ whole genome shotgun (WGS) entry which is preliminary data.</text>
</comment>
<dbReference type="PANTHER" id="PTHR45631:SF143">
    <property type="entry name" value="LEUCINE-RICH REPEAT PROTEIN KINASE"/>
    <property type="match status" value="1"/>
</dbReference>
<dbReference type="InterPro" id="IPR011009">
    <property type="entry name" value="Kinase-like_dom_sf"/>
</dbReference>
<feature type="domain" description="Protein kinase" evidence="1">
    <location>
        <begin position="1"/>
        <end position="209"/>
    </location>
</feature>
<dbReference type="InterPro" id="IPR008271">
    <property type="entry name" value="Ser/Thr_kinase_AS"/>
</dbReference>
<accession>A0A3S3NEQ1</accession>
<dbReference type="Proteomes" id="UP000283530">
    <property type="component" value="Unassembled WGS sequence"/>
</dbReference>
<keyword evidence="2" id="KW-0808">Transferase</keyword>
<dbReference type="Gene3D" id="3.30.200.20">
    <property type="entry name" value="Phosphorylase Kinase, domain 1"/>
    <property type="match status" value="1"/>
</dbReference>
<dbReference type="PROSITE" id="PS50011">
    <property type="entry name" value="PROTEIN_KINASE_DOM"/>
    <property type="match status" value="1"/>
</dbReference>
<keyword evidence="3" id="KW-1185">Reference proteome</keyword>
<dbReference type="SUPFAM" id="SSF56112">
    <property type="entry name" value="Protein kinase-like (PK-like)"/>
    <property type="match status" value="1"/>
</dbReference>
<dbReference type="GO" id="GO:0004672">
    <property type="term" value="F:protein kinase activity"/>
    <property type="evidence" value="ECO:0007669"/>
    <property type="project" value="InterPro"/>
</dbReference>
<dbReference type="Gene3D" id="1.10.510.10">
    <property type="entry name" value="Transferase(Phosphotransferase) domain 1"/>
    <property type="match status" value="1"/>
</dbReference>
<dbReference type="Pfam" id="PF00069">
    <property type="entry name" value="Pkinase"/>
    <property type="match status" value="1"/>
</dbReference>
<gene>
    <name evidence="2" type="ORF">CKAN_00669100</name>
</gene>
<dbReference type="EMBL" id="QPKB01000002">
    <property type="protein sequence ID" value="RWR78173.1"/>
    <property type="molecule type" value="Genomic_DNA"/>
</dbReference>
<dbReference type="PANTHER" id="PTHR45631">
    <property type="entry name" value="OS07G0107800 PROTEIN-RELATED"/>
    <property type="match status" value="1"/>
</dbReference>
<dbReference type="PROSITE" id="PS00108">
    <property type="entry name" value="PROTEIN_KINASE_ST"/>
    <property type="match status" value="1"/>
</dbReference>
<keyword evidence="2" id="KW-0418">Kinase</keyword>
<dbReference type="InterPro" id="IPR000719">
    <property type="entry name" value="Prot_kinase_dom"/>
</dbReference>
<dbReference type="GO" id="GO:0005524">
    <property type="term" value="F:ATP binding"/>
    <property type="evidence" value="ECO:0007669"/>
    <property type="project" value="InterPro"/>
</dbReference>
<dbReference type="AlphaFoldDB" id="A0A3S3NEQ1"/>
<organism evidence="2 3">
    <name type="scientific">Cinnamomum micranthum f. kanehirae</name>
    <dbReference type="NCBI Taxonomy" id="337451"/>
    <lineage>
        <taxon>Eukaryota</taxon>
        <taxon>Viridiplantae</taxon>
        <taxon>Streptophyta</taxon>
        <taxon>Embryophyta</taxon>
        <taxon>Tracheophyta</taxon>
        <taxon>Spermatophyta</taxon>
        <taxon>Magnoliopsida</taxon>
        <taxon>Magnoliidae</taxon>
        <taxon>Laurales</taxon>
        <taxon>Lauraceae</taxon>
        <taxon>Cinnamomum</taxon>
    </lineage>
</organism>
<proteinExistence type="predicted"/>
<dbReference type="SMART" id="SM00220">
    <property type="entry name" value="S_TKc"/>
    <property type="match status" value="1"/>
</dbReference>
<keyword evidence="2" id="KW-0675">Receptor</keyword>
<sequence length="209" mass="23374">MGSATAKIREIQESIDPQQTGVEVELLMRVHHRNLASFIRYCDEDGNKAIIHEYMAKGNLHEYLTGLESLHNGCKPPIIHSDVKATNILLNERLEANIADFGLSKVFPVEGLTHVSTTVMGTPGYLDPEYYISNQLNEKSNVFSFGIVLLELITGQPAIIKTSERIHIPQWVSPLRARGEITSVVDPRLKEEYDVNSAWKAVEITMACT</sequence>
<evidence type="ECO:0000313" key="2">
    <source>
        <dbReference type="EMBL" id="RWR78173.1"/>
    </source>
</evidence>
<name>A0A3S3NEQ1_9MAGN</name>
<reference evidence="2 3" key="1">
    <citation type="journal article" date="2019" name="Nat. Plants">
        <title>Stout camphor tree genome fills gaps in understanding of flowering plant genome evolution.</title>
        <authorList>
            <person name="Chaw S.M."/>
            <person name="Liu Y.C."/>
            <person name="Wu Y.W."/>
            <person name="Wang H.Y."/>
            <person name="Lin C.I."/>
            <person name="Wu C.S."/>
            <person name="Ke H.M."/>
            <person name="Chang L.Y."/>
            <person name="Hsu C.Y."/>
            <person name="Yang H.T."/>
            <person name="Sudianto E."/>
            <person name="Hsu M.H."/>
            <person name="Wu K.P."/>
            <person name="Wang L.N."/>
            <person name="Leebens-Mack J.H."/>
            <person name="Tsai I.J."/>
        </authorList>
    </citation>
    <scope>NUCLEOTIDE SEQUENCE [LARGE SCALE GENOMIC DNA]</scope>
    <source>
        <strain evidence="3">cv. Chaw 1501</strain>
        <tissue evidence="2">Young leaves</tissue>
    </source>
</reference>
<evidence type="ECO:0000313" key="3">
    <source>
        <dbReference type="Proteomes" id="UP000283530"/>
    </source>
</evidence>
<evidence type="ECO:0000259" key="1">
    <source>
        <dbReference type="PROSITE" id="PS50011"/>
    </source>
</evidence>
<protein>
    <submittedName>
        <fullName evidence="2">Putative LRR receptor-like serine/threonine-protein kinase</fullName>
    </submittedName>
</protein>